<gene>
    <name evidence="1" type="ORF">N8I74_06425</name>
</gene>
<sequence length="256" mass="28744">MTPRIVLDCETFEATLESLARIFQTTPDTLHTLLSAKEIDAHFEIHWRELPEFKEYVYAIVEKHFGSPLPLDAVCWFHTTRIFPGTNFSEGILPLGAALPALKERLVQAVDDAHIREQLQGALHSNSIIDFHYSNKTQNPIHWGPYAILVKEVALHATELGQHDYLGMPEIIEDICNGFENVTGTNLIPEYSTKLKPAIVKFTHASDRDESCIATALCYAHSRIQKGIPCANSVTCFDGKNNPVPPRCILRVEIVE</sequence>
<reference evidence="1" key="1">
    <citation type="submission" date="2022-10" db="EMBL/GenBank/DDBJ databases">
        <title>Chitiniphilus purpureus sp. nov., a novel chitin-degrading bacterium isolated from crawfish pond sediment.</title>
        <authorList>
            <person name="Li K."/>
        </authorList>
    </citation>
    <scope>NUCLEOTIDE SEQUENCE</scope>
    <source>
        <strain evidence="1">CD1</strain>
    </source>
</reference>
<name>A0ABY6DQL1_9NEIS</name>
<accession>A0ABY6DQL1</accession>
<organism evidence="1 2">
    <name type="scientific">Chitiniphilus purpureus</name>
    <dbReference type="NCBI Taxonomy" id="2981137"/>
    <lineage>
        <taxon>Bacteria</taxon>
        <taxon>Pseudomonadati</taxon>
        <taxon>Pseudomonadota</taxon>
        <taxon>Betaproteobacteria</taxon>
        <taxon>Neisseriales</taxon>
        <taxon>Chitinibacteraceae</taxon>
        <taxon>Chitiniphilus</taxon>
    </lineage>
</organism>
<dbReference type="RefSeq" id="WP_263126033.1">
    <property type="nucleotide sequence ID" value="NZ_CP106753.1"/>
</dbReference>
<evidence type="ECO:0000313" key="1">
    <source>
        <dbReference type="EMBL" id="UXY16651.1"/>
    </source>
</evidence>
<protein>
    <submittedName>
        <fullName evidence="1">Uncharacterized protein</fullName>
    </submittedName>
</protein>
<evidence type="ECO:0000313" key="2">
    <source>
        <dbReference type="Proteomes" id="UP001061302"/>
    </source>
</evidence>
<dbReference type="EMBL" id="CP106753">
    <property type="protein sequence ID" value="UXY16651.1"/>
    <property type="molecule type" value="Genomic_DNA"/>
</dbReference>
<dbReference type="Proteomes" id="UP001061302">
    <property type="component" value="Chromosome"/>
</dbReference>
<proteinExistence type="predicted"/>
<keyword evidence="2" id="KW-1185">Reference proteome</keyword>